<dbReference type="InterPro" id="IPR039425">
    <property type="entry name" value="RNA_pol_sigma-70-like"/>
</dbReference>
<dbReference type="EMBL" id="UOED01000087">
    <property type="protein sequence ID" value="VAV94096.1"/>
    <property type="molecule type" value="Genomic_DNA"/>
</dbReference>
<dbReference type="SUPFAM" id="SSF88659">
    <property type="entry name" value="Sigma3 and sigma4 domains of RNA polymerase sigma factors"/>
    <property type="match status" value="1"/>
</dbReference>
<dbReference type="Pfam" id="PF04542">
    <property type="entry name" value="Sigma70_r2"/>
    <property type="match status" value="1"/>
</dbReference>
<gene>
    <name evidence="8" type="ORF">MNBD_ALPHA02-715</name>
</gene>
<dbReference type="InterPro" id="IPR036388">
    <property type="entry name" value="WH-like_DNA-bd_sf"/>
</dbReference>
<dbReference type="PANTHER" id="PTHR43133">
    <property type="entry name" value="RNA POLYMERASE ECF-TYPE SIGMA FACTO"/>
    <property type="match status" value="1"/>
</dbReference>
<organism evidence="8">
    <name type="scientific">hydrothermal vent metagenome</name>
    <dbReference type="NCBI Taxonomy" id="652676"/>
    <lineage>
        <taxon>unclassified sequences</taxon>
        <taxon>metagenomes</taxon>
        <taxon>ecological metagenomes</taxon>
    </lineage>
</organism>
<keyword evidence="2" id="KW-0805">Transcription regulation</keyword>
<evidence type="ECO:0000259" key="7">
    <source>
        <dbReference type="Pfam" id="PF08281"/>
    </source>
</evidence>
<dbReference type="InterPro" id="IPR007627">
    <property type="entry name" value="RNA_pol_sigma70_r2"/>
</dbReference>
<dbReference type="CDD" id="cd06171">
    <property type="entry name" value="Sigma70_r4"/>
    <property type="match status" value="1"/>
</dbReference>
<feature type="domain" description="RNA polymerase sigma factor 70 region 4 type 2" evidence="7">
    <location>
        <begin position="134"/>
        <end position="186"/>
    </location>
</feature>
<evidence type="ECO:0000313" key="8">
    <source>
        <dbReference type="EMBL" id="VAV94096.1"/>
    </source>
</evidence>
<dbReference type="GO" id="GO:0006352">
    <property type="term" value="P:DNA-templated transcription initiation"/>
    <property type="evidence" value="ECO:0007669"/>
    <property type="project" value="InterPro"/>
</dbReference>
<dbReference type="GO" id="GO:0003677">
    <property type="term" value="F:DNA binding"/>
    <property type="evidence" value="ECO:0007669"/>
    <property type="project" value="UniProtKB-KW"/>
</dbReference>
<dbReference type="NCBIfam" id="TIGR02937">
    <property type="entry name" value="sigma70-ECF"/>
    <property type="match status" value="1"/>
</dbReference>
<evidence type="ECO:0000256" key="4">
    <source>
        <dbReference type="ARBA" id="ARBA00023125"/>
    </source>
</evidence>
<evidence type="ECO:0000256" key="3">
    <source>
        <dbReference type="ARBA" id="ARBA00023082"/>
    </source>
</evidence>
<reference evidence="8" key="1">
    <citation type="submission" date="2018-06" db="EMBL/GenBank/DDBJ databases">
        <authorList>
            <person name="Zhirakovskaya E."/>
        </authorList>
    </citation>
    <scope>NUCLEOTIDE SEQUENCE</scope>
</reference>
<feature type="domain" description="RNA polymerase sigma-70 region 2" evidence="6">
    <location>
        <begin position="28"/>
        <end position="93"/>
    </location>
</feature>
<comment type="similarity">
    <text evidence="1">Belongs to the sigma-70 factor family. ECF subfamily.</text>
</comment>
<dbReference type="Gene3D" id="1.10.1740.10">
    <property type="match status" value="1"/>
</dbReference>
<sequence length="191" mass="21815">MSIDPLASDEKLARCLQQGVHGAFDEIMSRYKARLYAFICRYVADREEAYDLVQESFINIHQKIHLYDSNRKFSTWAFQVALNKCRDWGRKKSLTRMVPFSAMGSSDEDFDFLDNIADQAADPEHALMGKTALESLALAVAKLPEKLKVPLIMCVLEDLSQEECAKILGVSQKTVETRIYRARKKLSEVYP</sequence>
<dbReference type="SUPFAM" id="SSF88946">
    <property type="entry name" value="Sigma2 domain of RNA polymerase sigma factors"/>
    <property type="match status" value="1"/>
</dbReference>
<keyword evidence="5" id="KW-0804">Transcription</keyword>
<dbReference type="InterPro" id="IPR013325">
    <property type="entry name" value="RNA_pol_sigma_r2"/>
</dbReference>
<dbReference type="InterPro" id="IPR013249">
    <property type="entry name" value="RNA_pol_sigma70_r4_t2"/>
</dbReference>
<accession>A0A3B0RZU2</accession>
<keyword evidence="3" id="KW-0731">Sigma factor</keyword>
<dbReference type="PANTHER" id="PTHR43133:SF8">
    <property type="entry name" value="RNA POLYMERASE SIGMA FACTOR HI_1459-RELATED"/>
    <property type="match status" value="1"/>
</dbReference>
<dbReference type="InterPro" id="IPR014284">
    <property type="entry name" value="RNA_pol_sigma-70_dom"/>
</dbReference>
<dbReference type="Pfam" id="PF08281">
    <property type="entry name" value="Sigma70_r4_2"/>
    <property type="match status" value="1"/>
</dbReference>
<dbReference type="InterPro" id="IPR013324">
    <property type="entry name" value="RNA_pol_sigma_r3/r4-like"/>
</dbReference>
<dbReference type="GO" id="GO:0016987">
    <property type="term" value="F:sigma factor activity"/>
    <property type="evidence" value="ECO:0007669"/>
    <property type="project" value="UniProtKB-KW"/>
</dbReference>
<protein>
    <recommendedName>
        <fullName evidence="9">RNA polymerase ECF-type sigma factor</fullName>
    </recommendedName>
</protein>
<evidence type="ECO:0008006" key="9">
    <source>
        <dbReference type="Google" id="ProtNLM"/>
    </source>
</evidence>
<name>A0A3B0RZU2_9ZZZZ</name>
<evidence type="ECO:0000259" key="6">
    <source>
        <dbReference type="Pfam" id="PF04542"/>
    </source>
</evidence>
<evidence type="ECO:0000256" key="5">
    <source>
        <dbReference type="ARBA" id="ARBA00023163"/>
    </source>
</evidence>
<dbReference type="AlphaFoldDB" id="A0A3B0RZU2"/>
<dbReference type="Gene3D" id="1.10.10.10">
    <property type="entry name" value="Winged helix-like DNA-binding domain superfamily/Winged helix DNA-binding domain"/>
    <property type="match status" value="1"/>
</dbReference>
<proteinExistence type="inferred from homology"/>
<keyword evidence="4" id="KW-0238">DNA-binding</keyword>
<evidence type="ECO:0000256" key="1">
    <source>
        <dbReference type="ARBA" id="ARBA00010641"/>
    </source>
</evidence>
<evidence type="ECO:0000256" key="2">
    <source>
        <dbReference type="ARBA" id="ARBA00023015"/>
    </source>
</evidence>